<comment type="caution">
    <text evidence="2">The sequence shown here is derived from an EMBL/GenBank/DDBJ whole genome shotgun (WGS) entry which is preliminary data.</text>
</comment>
<dbReference type="EMBL" id="JBHSDK010000019">
    <property type="protein sequence ID" value="MFC4336390.1"/>
    <property type="molecule type" value="Genomic_DNA"/>
</dbReference>
<reference evidence="3" key="1">
    <citation type="journal article" date="2019" name="Int. J. Syst. Evol. Microbiol.">
        <title>The Global Catalogue of Microorganisms (GCM) 10K type strain sequencing project: providing services to taxonomists for standard genome sequencing and annotation.</title>
        <authorList>
            <consortium name="The Broad Institute Genomics Platform"/>
            <consortium name="The Broad Institute Genome Sequencing Center for Infectious Disease"/>
            <person name="Wu L."/>
            <person name="Ma J."/>
        </authorList>
    </citation>
    <scope>NUCLEOTIDE SEQUENCE [LARGE SCALE GENOMIC DNA]</scope>
    <source>
        <strain evidence="3">IBRC-M 10908</strain>
    </source>
</reference>
<evidence type="ECO:0000256" key="1">
    <source>
        <dbReference type="SAM" id="MobiDB-lite"/>
    </source>
</evidence>
<evidence type="ECO:0000313" key="2">
    <source>
        <dbReference type="EMBL" id="MFC4336390.1"/>
    </source>
</evidence>
<feature type="compositionally biased region" description="Basic residues" evidence="1">
    <location>
        <begin position="26"/>
        <end position="37"/>
    </location>
</feature>
<feature type="region of interest" description="Disordered" evidence="1">
    <location>
        <begin position="1"/>
        <end position="38"/>
    </location>
</feature>
<dbReference type="Proteomes" id="UP001595823">
    <property type="component" value="Unassembled WGS sequence"/>
</dbReference>
<name>A0ABV8TZY3_9ACTN</name>
<feature type="region of interest" description="Disordered" evidence="1">
    <location>
        <begin position="109"/>
        <end position="143"/>
    </location>
</feature>
<accession>A0ABV8TZY3</accession>
<feature type="compositionally biased region" description="Acidic residues" evidence="1">
    <location>
        <begin position="111"/>
        <end position="131"/>
    </location>
</feature>
<evidence type="ECO:0000313" key="3">
    <source>
        <dbReference type="Proteomes" id="UP001595823"/>
    </source>
</evidence>
<protein>
    <recommendedName>
        <fullName evidence="4">Peptidase M23</fullName>
    </recommendedName>
</protein>
<gene>
    <name evidence="2" type="ORF">ACFPET_14400</name>
</gene>
<organism evidence="2 3">
    <name type="scientific">Salininema proteolyticum</name>
    <dbReference type="NCBI Taxonomy" id="1607685"/>
    <lineage>
        <taxon>Bacteria</taxon>
        <taxon>Bacillati</taxon>
        <taxon>Actinomycetota</taxon>
        <taxon>Actinomycetes</taxon>
        <taxon>Glycomycetales</taxon>
        <taxon>Glycomycetaceae</taxon>
        <taxon>Salininema</taxon>
    </lineage>
</organism>
<proteinExistence type="predicted"/>
<feature type="compositionally biased region" description="Polar residues" evidence="1">
    <location>
        <begin position="1"/>
        <end position="10"/>
    </location>
</feature>
<keyword evidence="3" id="KW-1185">Reference proteome</keyword>
<evidence type="ECO:0008006" key="4">
    <source>
        <dbReference type="Google" id="ProtNLM"/>
    </source>
</evidence>
<feature type="compositionally biased region" description="Basic and acidic residues" evidence="1">
    <location>
        <begin position="132"/>
        <end position="143"/>
    </location>
</feature>
<sequence>MRSGRGSSAAKTEYGNESHVVPGRHGFNKRTYGRHSRPVTDRAALLQTVSSRAAAVGVAGVVAGGSAVAAGTGITGLDDSPTPASHSEQAEDIVDEALEASLATDFALLPPEEDEEGDAEDEGAAEEEDAEKEEKPAEPTVEELREVDYSASEVFGLNKTQLRNAELIVEAGREAGMGERAWAVALSTAMQESNLYNYANPAVPESYDYGYQREGRDYDSVGLFQQRASQNWGSVEELMDPKKSAKLFYERLRDVSGWEHMSVTAAAQTVQVSAFPDAYAKWEGMAWDAIGVLG</sequence>
<dbReference type="RefSeq" id="WP_380622274.1">
    <property type="nucleotide sequence ID" value="NZ_JBHSDK010000019.1"/>
</dbReference>